<organism evidence="2 3">
    <name type="scientific">Methylocella tundrae</name>
    <dbReference type="NCBI Taxonomy" id="227605"/>
    <lineage>
        <taxon>Bacteria</taxon>
        <taxon>Pseudomonadati</taxon>
        <taxon>Pseudomonadota</taxon>
        <taxon>Alphaproteobacteria</taxon>
        <taxon>Hyphomicrobiales</taxon>
        <taxon>Beijerinckiaceae</taxon>
        <taxon>Methylocella</taxon>
    </lineage>
</organism>
<feature type="domain" description="RNA polymerase sigma factor 70 region 4 type 2" evidence="1">
    <location>
        <begin position="126"/>
        <end position="177"/>
    </location>
</feature>
<dbReference type="KEGG" id="mtun:MTUNDRAET4_1410"/>
<proteinExistence type="predicted"/>
<evidence type="ECO:0000313" key="2">
    <source>
        <dbReference type="EMBL" id="VFU08303.1"/>
    </source>
</evidence>
<sequence>MLAWAMEREVGLREDLNLLAPRLRRYARALVAGHPGPNEIADAFVGSVLRRALDAGLSQTAPDADLLAYSILVDTHREHHRVAGPGAPSFGAPAHGSSALIKTGGSYATDLHAPDKLANVFISNDNLSSALSALKLEEREALLLVSLEGFTYAEVARILKISRPILIARLSRARERLPKNLQGRLPARAKPRPTHLRVVK</sequence>
<protein>
    <recommendedName>
        <fullName evidence="1">RNA polymerase sigma factor 70 region 4 type 2 domain-containing protein</fullName>
    </recommendedName>
</protein>
<dbReference type="EMBL" id="LR536450">
    <property type="protein sequence ID" value="VFU08303.1"/>
    <property type="molecule type" value="Genomic_DNA"/>
</dbReference>
<dbReference type="SUPFAM" id="SSF88659">
    <property type="entry name" value="Sigma3 and sigma4 domains of RNA polymerase sigma factors"/>
    <property type="match status" value="1"/>
</dbReference>
<reference evidence="2 3" key="1">
    <citation type="submission" date="2019-03" db="EMBL/GenBank/DDBJ databases">
        <authorList>
            <person name="Kox A.R. M."/>
        </authorList>
    </citation>
    <scope>NUCLEOTIDE SEQUENCE [LARGE SCALE GENOMIC DNA]</scope>
    <source>
        <strain evidence="2">MTUNDRAET4 annotated genome</strain>
    </source>
</reference>
<dbReference type="GO" id="GO:0006352">
    <property type="term" value="P:DNA-templated transcription initiation"/>
    <property type="evidence" value="ECO:0007669"/>
    <property type="project" value="InterPro"/>
</dbReference>
<dbReference type="CDD" id="cd06171">
    <property type="entry name" value="Sigma70_r4"/>
    <property type="match status" value="1"/>
</dbReference>
<dbReference type="InterPro" id="IPR013324">
    <property type="entry name" value="RNA_pol_sigma_r3/r4-like"/>
</dbReference>
<dbReference type="Proteomes" id="UP000294360">
    <property type="component" value="Chromosome"/>
</dbReference>
<dbReference type="Gene3D" id="1.20.140.160">
    <property type="match status" value="1"/>
</dbReference>
<evidence type="ECO:0000313" key="3">
    <source>
        <dbReference type="Proteomes" id="UP000294360"/>
    </source>
</evidence>
<name>A0A4U8YZ80_METTU</name>
<dbReference type="GO" id="GO:0003677">
    <property type="term" value="F:DNA binding"/>
    <property type="evidence" value="ECO:0007669"/>
    <property type="project" value="InterPro"/>
</dbReference>
<dbReference type="GO" id="GO:0016987">
    <property type="term" value="F:sigma factor activity"/>
    <property type="evidence" value="ECO:0007669"/>
    <property type="project" value="InterPro"/>
</dbReference>
<dbReference type="InterPro" id="IPR013249">
    <property type="entry name" value="RNA_pol_sigma70_r4_t2"/>
</dbReference>
<evidence type="ECO:0000259" key="1">
    <source>
        <dbReference type="Pfam" id="PF08281"/>
    </source>
</evidence>
<dbReference type="RefSeq" id="WP_134488254.1">
    <property type="nucleotide sequence ID" value="NZ_CP139089.1"/>
</dbReference>
<dbReference type="AlphaFoldDB" id="A0A4U8YZ80"/>
<gene>
    <name evidence="2" type="ORF">MTUNDRAET4_1410</name>
</gene>
<dbReference type="Pfam" id="PF08281">
    <property type="entry name" value="Sigma70_r4_2"/>
    <property type="match status" value="1"/>
</dbReference>
<dbReference type="OrthoDB" id="9797134at2"/>
<accession>A0A4U8YZ80</accession>